<dbReference type="GO" id="GO:0046983">
    <property type="term" value="F:protein dimerization activity"/>
    <property type="evidence" value="ECO:0007669"/>
    <property type="project" value="InterPro"/>
</dbReference>
<dbReference type="RefSeq" id="XP_018298620.1">
    <property type="nucleotide sequence ID" value="XM_018434364.1"/>
</dbReference>
<evidence type="ECO:0000256" key="5">
    <source>
        <dbReference type="ARBA" id="ARBA00023242"/>
    </source>
</evidence>
<dbReference type="GeneID" id="28995270"/>
<dbReference type="Proteomes" id="UP000077315">
    <property type="component" value="Unassembled WGS sequence"/>
</dbReference>
<dbReference type="InterPro" id="IPR011598">
    <property type="entry name" value="bHLH_dom"/>
</dbReference>
<dbReference type="InterPro" id="IPR052207">
    <property type="entry name" value="Max-like/E-box_TFs"/>
</dbReference>
<dbReference type="InterPro" id="IPR036638">
    <property type="entry name" value="HLH_DNA-bd_sf"/>
</dbReference>
<feature type="compositionally biased region" description="Low complexity" evidence="7">
    <location>
        <begin position="97"/>
        <end position="111"/>
    </location>
</feature>
<dbReference type="SUPFAM" id="SSF47459">
    <property type="entry name" value="HLH, helix-loop-helix DNA-binding domain"/>
    <property type="match status" value="1"/>
</dbReference>
<evidence type="ECO:0000256" key="1">
    <source>
        <dbReference type="ARBA" id="ARBA00004123"/>
    </source>
</evidence>
<dbReference type="EMBL" id="KV440971">
    <property type="protein sequence ID" value="OAD80580.1"/>
    <property type="molecule type" value="Genomic_DNA"/>
</dbReference>
<evidence type="ECO:0000313" key="10">
    <source>
        <dbReference type="Proteomes" id="UP000077315"/>
    </source>
</evidence>
<dbReference type="OrthoDB" id="5778525at2759"/>
<keyword evidence="6" id="KW-0175">Coiled coil</keyword>
<gene>
    <name evidence="9" type="ORF">PHYBLDRAFT_161219</name>
</gene>
<protein>
    <submittedName>
        <fullName evidence="9">Helix-loop-helix DNA-binding domain-containing transcription factor</fullName>
    </submittedName>
</protein>
<dbReference type="VEuPathDB" id="FungiDB:PHYBLDRAFT_161219"/>
<evidence type="ECO:0000256" key="7">
    <source>
        <dbReference type="SAM" id="MobiDB-lite"/>
    </source>
</evidence>
<dbReference type="PANTHER" id="PTHR15741">
    <property type="entry name" value="BASIC HELIX-LOOP-HELIX ZIP TRANSCRIPTION FACTOR"/>
    <property type="match status" value="1"/>
</dbReference>
<organism evidence="9 10">
    <name type="scientific">Phycomyces blakesleeanus (strain ATCC 8743b / DSM 1359 / FGSC 10004 / NBRC 33097 / NRRL 1555)</name>
    <dbReference type="NCBI Taxonomy" id="763407"/>
    <lineage>
        <taxon>Eukaryota</taxon>
        <taxon>Fungi</taxon>
        <taxon>Fungi incertae sedis</taxon>
        <taxon>Mucoromycota</taxon>
        <taxon>Mucoromycotina</taxon>
        <taxon>Mucoromycetes</taxon>
        <taxon>Mucorales</taxon>
        <taxon>Phycomycetaceae</taxon>
        <taxon>Phycomyces</taxon>
    </lineage>
</organism>
<feature type="region of interest" description="Disordered" evidence="7">
    <location>
        <begin position="80"/>
        <end position="112"/>
    </location>
</feature>
<comment type="subcellular location">
    <subcellularLocation>
        <location evidence="1">Nucleus</location>
    </subcellularLocation>
</comment>
<sequence>MPPNKTMIDSWDNVPLYYPHQQATITQQKETTQNVWPNCEIDKTLQDRPFVAYLDQFSLPSFEPLSMRETRVTSISSLRHGLCRTPSPQTTRSHDLNPTNTTNMNSPNTIPDHNDITIPVYLYKSNSIVVPHQISTNAVRKSSLFMPQLSSTLTNTTHTTNPPLSVPIPNSPVSSVSSQSSQSSLSSNQTSKNHTLARSKRDNHILSEQRRRNMIRTGFKEMTDLIPTLKNISQSKSIILFKAADYMKDLERRNKHLRDKLSALQWRAKLKAGQIKHHPVKSSPLVPLPHRDHLKQVRILEDQIRQQQRLLTQHNLPTPTPTPTIMQSNHDHNLVNTFSSTATHSQQQQQQQPSSHVHTTAHNTQAILVPMSKEDNSFIQWHSSSSASSSASSLAVPSLSIPADEDFGLESAQRDRWLSCGKMNQFQ</sequence>
<feature type="compositionally biased region" description="Low complexity" evidence="7">
    <location>
        <begin position="154"/>
        <end position="163"/>
    </location>
</feature>
<evidence type="ECO:0000256" key="6">
    <source>
        <dbReference type="SAM" id="Coils"/>
    </source>
</evidence>
<dbReference type="PANTHER" id="PTHR15741:SF27">
    <property type="entry name" value="TRANSCRIPTION FACTOR AP-4"/>
    <property type="match status" value="1"/>
</dbReference>
<evidence type="ECO:0000256" key="2">
    <source>
        <dbReference type="ARBA" id="ARBA00023015"/>
    </source>
</evidence>
<feature type="region of interest" description="Disordered" evidence="7">
    <location>
        <begin position="340"/>
        <end position="360"/>
    </location>
</feature>
<keyword evidence="3 9" id="KW-0238">DNA-binding</keyword>
<dbReference type="Pfam" id="PF00010">
    <property type="entry name" value="HLH"/>
    <property type="match status" value="1"/>
</dbReference>
<evidence type="ECO:0000313" key="9">
    <source>
        <dbReference type="EMBL" id="OAD80580.1"/>
    </source>
</evidence>
<dbReference type="GO" id="GO:0005634">
    <property type="term" value="C:nucleus"/>
    <property type="evidence" value="ECO:0007669"/>
    <property type="project" value="UniProtKB-SubCell"/>
</dbReference>
<dbReference type="GO" id="GO:0000981">
    <property type="term" value="F:DNA-binding transcription factor activity, RNA polymerase II-specific"/>
    <property type="evidence" value="ECO:0007669"/>
    <property type="project" value="TreeGrafter"/>
</dbReference>
<feature type="compositionally biased region" description="Basic and acidic residues" evidence="7">
    <location>
        <begin position="199"/>
        <end position="211"/>
    </location>
</feature>
<dbReference type="PROSITE" id="PS50888">
    <property type="entry name" value="BHLH"/>
    <property type="match status" value="1"/>
</dbReference>
<accession>A0A163EP88</accession>
<feature type="coiled-coil region" evidence="6">
    <location>
        <begin position="247"/>
        <end position="310"/>
    </location>
</feature>
<dbReference type="AlphaFoldDB" id="A0A163EP88"/>
<dbReference type="Gene3D" id="4.10.280.10">
    <property type="entry name" value="Helix-loop-helix DNA-binding domain"/>
    <property type="match status" value="1"/>
</dbReference>
<reference evidence="10" key="1">
    <citation type="submission" date="2015-06" db="EMBL/GenBank/DDBJ databases">
        <title>Expansion of signal transduction pathways in fungi by whole-genome duplication.</title>
        <authorList>
            <consortium name="DOE Joint Genome Institute"/>
            <person name="Corrochano L.M."/>
            <person name="Kuo A."/>
            <person name="Marcet-Houben M."/>
            <person name="Polaino S."/>
            <person name="Salamov A."/>
            <person name="Villalobos J.M."/>
            <person name="Alvarez M.I."/>
            <person name="Avalos J."/>
            <person name="Benito E.P."/>
            <person name="Benoit I."/>
            <person name="Burger G."/>
            <person name="Camino L.P."/>
            <person name="Canovas D."/>
            <person name="Cerda-Olmedo E."/>
            <person name="Cheng J.-F."/>
            <person name="Dominguez A."/>
            <person name="Elias M."/>
            <person name="Eslava A.P."/>
            <person name="Glaser F."/>
            <person name="Grimwood J."/>
            <person name="Gutierrez G."/>
            <person name="Heitman J."/>
            <person name="Henrissat B."/>
            <person name="Iturriaga E.A."/>
            <person name="Lang B.F."/>
            <person name="Lavin J.L."/>
            <person name="Lee S."/>
            <person name="Li W."/>
            <person name="Lindquist E."/>
            <person name="Lopez-Garcia S."/>
            <person name="Luque E.M."/>
            <person name="Marcos A.T."/>
            <person name="Martin J."/>
            <person name="McCluskey K."/>
            <person name="Medina H.R."/>
            <person name="Miralles-Duran A."/>
            <person name="Miyazaki A."/>
            <person name="Munoz-Torres E."/>
            <person name="Oguiza J.A."/>
            <person name="Ohm R."/>
            <person name="Olmedo M."/>
            <person name="Orejas M."/>
            <person name="Ortiz-Castellanos L."/>
            <person name="Pisabarro A.G."/>
            <person name="Rodriguez-Romero J."/>
            <person name="Ruiz-Herrera J."/>
            <person name="Ruiz-Vazquez R."/>
            <person name="Sanz C."/>
            <person name="Schackwitz W."/>
            <person name="Schmutz J."/>
            <person name="Shahriari M."/>
            <person name="Shelest E."/>
            <person name="Silva-Franco F."/>
            <person name="Soanes D."/>
            <person name="Syed K."/>
            <person name="Tagua V.G."/>
            <person name="Talbot N.J."/>
            <person name="Thon M."/>
            <person name="De vries R.P."/>
            <person name="Wiebenga A."/>
            <person name="Yadav J.S."/>
            <person name="Braun E.L."/>
            <person name="Baker S."/>
            <person name="Garre V."/>
            <person name="Horwitz B."/>
            <person name="Torres-Martinez S."/>
            <person name="Idnurm A."/>
            <person name="Herrera-Estrella A."/>
            <person name="Gabaldon T."/>
            <person name="Grigoriev I.V."/>
        </authorList>
    </citation>
    <scope>NUCLEOTIDE SEQUENCE [LARGE SCALE GENOMIC DNA]</scope>
    <source>
        <strain evidence="10">NRRL 1555(-)</strain>
    </source>
</reference>
<dbReference type="SMART" id="SM00353">
    <property type="entry name" value="HLH"/>
    <property type="match status" value="1"/>
</dbReference>
<keyword evidence="4" id="KW-0804">Transcription</keyword>
<dbReference type="STRING" id="763407.A0A163EP88"/>
<evidence type="ECO:0000259" key="8">
    <source>
        <dbReference type="PROSITE" id="PS50888"/>
    </source>
</evidence>
<keyword evidence="2" id="KW-0805">Transcription regulation</keyword>
<name>A0A163EP88_PHYB8</name>
<dbReference type="InParanoid" id="A0A163EP88"/>
<evidence type="ECO:0000256" key="3">
    <source>
        <dbReference type="ARBA" id="ARBA00023125"/>
    </source>
</evidence>
<feature type="region of interest" description="Disordered" evidence="7">
    <location>
        <begin position="154"/>
        <end position="212"/>
    </location>
</feature>
<keyword evidence="10" id="KW-1185">Reference proteome</keyword>
<dbReference type="GO" id="GO:0000978">
    <property type="term" value="F:RNA polymerase II cis-regulatory region sequence-specific DNA binding"/>
    <property type="evidence" value="ECO:0007669"/>
    <property type="project" value="TreeGrafter"/>
</dbReference>
<feature type="domain" description="BHLH" evidence="8">
    <location>
        <begin position="199"/>
        <end position="250"/>
    </location>
</feature>
<keyword evidence="5" id="KW-0539">Nucleus</keyword>
<proteinExistence type="predicted"/>
<evidence type="ECO:0000256" key="4">
    <source>
        <dbReference type="ARBA" id="ARBA00023163"/>
    </source>
</evidence>
<feature type="compositionally biased region" description="Low complexity" evidence="7">
    <location>
        <begin position="171"/>
        <end position="189"/>
    </location>
</feature>